<dbReference type="Pfam" id="PF22692">
    <property type="entry name" value="LlgE_F_G_D1"/>
    <property type="match status" value="1"/>
</dbReference>
<dbReference type="AlphaFoldDB" id="A0A847S1U6"/>
<dbReference type="InterPro" id="IPR037058">
    <property type="entry name" value="Falgellar_hook_FlgE_sf"/>
</dbReference>
<evidence type="ECO:0000259" key="9">
    <source>
        <dbReference type="Pfam" id="PF22692"/>
    </source>
</evidence>
<dbReference type="EMBL" id="JABAIM010000002">
    <property type="protein sequence ID" value="NLR75811.1"/>
    <property type="molecule type" value="Genomic_DNA"/>
</dbReference>
<evidence type="ECO:0000259" key="6">
    <source>
        <dbReference type="Pfam" id="PF00460"/>
    </source>
</evidence>
<dbReference type="InterPro" id="IPR020013">
    <property type="entry name" value="Flagellar_FlgE/F/G"/>
</dbReference>
<dbReference type="Pfam" id="PF06429">
    <property type="entry name" value="Flg_bbr_C"/>
    <property type="match status" value="1"/>
</dbReference>
<accession>A0A847S1U6</accession>
<dbReference type="NCBIfam" id="TIGR03506">
    <property type="entry name" value="FlgEFG_subfam"/>
    <property type="match status" value="1"/>
</dbReference>
<evidence type="ECO:0000313" key="10">
    <source>
        <dbReference type="EMBL" id="NLR75811.1"/>
    </source>
</evidence>
<comment type="subcellular location">
    <subcellularLocation>
        <location evidence="1 5">Bacterial flagellum basal body</location>
    </subcellularLocation>
</comment>
<gene>
    <name evidence="10" type="primary">flgE</name>
    <name evidence="10" type="ORF">HF682_11625</name>
</gene>
<keyword evidence="4 5" id="KW-0975">Bacterial flagellum</keyword>
<dbReference type="NCBIfam" id="NF004238">
    <property type="entry name" value="PRK05682.1-1"/>
    <property type="match status" value="1"/>
</dbReference>
<evidence type="ECO:0000256" key="1">
    <source>
        <dbReference type="ARBA" id="ARBA00004117"/>
    </source>
</evidence>
<dbReference type="RefSeq" id="WP_168877450.1">
    <property type="nucleotide sequence ID" value="NZ_JABAIM010000002.1"/>
</dbReference>
<proteinExistence type="inferred from homology"/>
<dbReference type="GO" id="GO:0071978">
    <property type="term" value="P:bacterial-type flagellum-dependent swarming motility"/>
    <property type="evidence" value="ECO:0007669"/>
    <property type="project" value="TreeGrafter"/>
</dbReference>
<dbReference type="InterPro" id="IPR001444">
    <property type="entry name" value="Flag_bb_rod_N"/>
</dbReference>
<dbReference type="Gene3D" id="2.60.98.20">
    <property type="entry name" value="Flagellar hook protein FlgE"/>
    <property type="match status" value="1"/>
</dbReference>
<dbReference type="GO" id="GO:0009424">
    <property type="term" value="C:bacterial-type flagellum hook"/>
    <property type="evidence" value="ECO:0007669"/>
    <property type="project" value="TreeGrafter"/>
</dbReference>
<keyword evidence="11" id="KW-1185">Reference proteome</keyword>
<feature type="domain" description="Flagellar hook protein FlgE D2" evidence="8">
    <location>
        <begin position="161"/>
        <end position="303"/>
    </location>
</feature>
<dbReference type="SUPFAM" id="SSF117143">
    <property type="entry name" value="Flagellar hook protein flgE"/>
    <property type="match status" value="1"/>
</dbReference>
<keyword evidence="10" id="KW-0282">Flagellum</keyword>
<dbReference type="PROSITE" id="PS00588">
    <property type="entry name" value="FLAGELLA_BB_ROD"/>
    <property type="match status" value="1"/>
</dbReference>
<organism evidence="10 11">
    <name type="scientific">Leeia aquatica</name>
    <dbReference type="NCBI Taxonomy" id="2725557"/>
    <lineage>
        <taxon>Bacteria</taxon>
        <taxon>Pseudomonadati</taxon>
        <taxon>Pseudomonadota</taxon>
        <taxon>Betaproteobacteria</taxon>
        <taxon>Neisseriales</taxon>
        <taxon>Leeiaceae</taxon>
        <taxon>Leeia</taxon>
    </lineage>
</organism>
<comment type="function">
    <text evidence="5">A flexible structure which links the flagellar filament to the drive apparatus in the basal body.</text>
</comment>
<evidence type="ECO:0000313" key="11">
    <source>
        <dbReference type="Proteomes" id="UP000587991"/>
    </source>
</evidence>
<sequence>MGFQQGLSGLNTSSKSLDVIGNNVANASVVGFKPFRTQMADVFAASLSGSGTSNIGIGSAVGSVMQQFLQGNISVTNNPLDVAINGQGFFRLSNNGAISYSRNGQFQVDKTGYVVNDQGRRLTGYPADANGNIISSAPVDIQINTTDLLPKQTAAQTWGINLDSREAVISVPFNSADGTTFNRSTSQTIYDSLGNPHTQAVYFQKASANNWNMYVTVDGTAVPVGTFGSPAQAARLTYGTNGTITGWDAGAGTQPISTPIPINIPGALTTSWGAATQNMTMQVSTFTQFGSVFSVNKQTQDGYSSGRLNGISISPDGTVLGRYTNGQSRNMAQIVLANFSNPQGLQPRGGNEWTETPTSGGPLVGAPGSSSLGVLQSSAVEESKVDLTEELVNMITAQRVYQANAQTIKTQDQVLQTLVNLR</sequence>
<comment type="caution">
    <text evidence="10">The sequence shown here is derived from an EMBL/GenBank/DDBJ whole genome shotgun (WGS) entry which is preliminary data.</text>
</comment>
<evidence type="ECO:0000256" key="4">
    <source>
        <dbReference type="ARBA" id="ARBA00023143"/>
    </source>
</evidence>
<name>A0A847S1U6_9NEIS</name>
<dbReference type="Proteomes" id="UP000587991">
    <property type="component" value="Unassembled WGS sequence"/>
</dbReference>
<dbReference type="GO" id="GO:0005829">
    <property type="term" value="C:cytosol"/>
    <property type="evidence" value="ECO:0007669"/>
    <property type="project" value="TreeGrafter"/>
</dbReference>
<dbReference type="GO" id="GO:0009425">
    <property type="term" value="C:bacterial-type flagellum basal body"/>
    <property type="evidence" value="ECO:0007669"/>
    <property type="project" value="UniProtKB-SubCell"/>
</dbReference>
<feature type="domain" description="Flagellar basal-body/hook protein C-terminal" evidence="7">
    <location>
        <begin position="376"/>
        <end position="421"/>
    </location>
</feature>
<dbReference type="PANTHER" id="PTHR30435">
    <property type="entry name" value="FLAGELLAR PROTEIN"/>
    <property type="match status" value="1"/>
</dbReference>
<keyword evidence="10" id="KW-0966">Cell projection</keyword>
<feature type="domain" description="Flagellar hook protein FlgE/F/G-like D1" evidence="9">
    <location>
        <begin position="83"/>
        <end position="145"/>
    </location>
</feature>
<comment type="similarity">
    <text evidence="2 5">Belongs to the flagella basal body rod proteins family.</text>
</comment>
<reference evidence="10 11" key="1">
    <citation type="submission" date="2020-04" db="EMBL/GenBank/DDBJ databases">
        <title>Draft genome of Leeia sp. IMCC25680.</title>
        <authorList>
            <person name="Song J."/>
            <person name="Cho J.-C."/>
        </authorList>
    </citation>
    <scope>NUCLEOTIDE SEQUENCE [LARGE SCALE GENOMIC DNA]</scope>
    <source>
        <strain evidence="10 11">IMCC25680</strain>
    </source>
</reference>
<feature type="domain" description="Flagellar basal body rod protein N-terminal" evidence="6">
    <location>
        <begin position="6"/>
        <end position="33"/>
    </location>
</feature>
<evidence type="ECO:0000259" key="7">
    <source>
        <dbReference type="Pfam" id="PF06429"/>
    </source>
</evidence>
<evidence type="ECO:0000256" key="5">
    <source>
        <dbReference type="RuleBase" id="RU362116"/>
    </source>
</evidence>
<dbReference type="Pfam" id="PF00460">
    <property type="entry name" value="Flg_bb_rod"/>
    <property type="match status" value="1"/>
</dbReference>
<dbReference type="Pfam" id="PF07559">
    <property type="entry name" value="FlgE_D2"/>
    <property type="match status" value="1"/>
</dbReference>
<dbReference type="InterPro" id="IPR019776">
    <property type="entry name" value="Flagellar_basal_body_rod_CS"/>
</dbReference>
<evidence type="ECO:0000256" key="2">
    <source>
        <dbReference type="ARBA" id="ARBA00009677"/>
    </source>
</evidence>
<dbReference type="InterPro" id="IPR010930">
    <property type="entry name" value="Flg_bb/hook_C_dom"/>
</dbReference>
<evidence type="ECO:0000256" key="3">
    <source>
        <dbReference type="ARBA" id="ARBA00019015"/>
    </source>
</evidence>
<evidence type="ECO:0000259" key="8">
    <source>
        <dbReference type="Pfam" id="PF07559"/>
    </source>
</evidence>
<dbReference type="PANTHER" id="PTHR30435:SF1">
    <property type="entry name" value="FLAGELLAR HOOK PROTEIN FLGE"/>
    <property type="match status" value="1"/>
</dbReference>
<dbReference type="InterPro" id="IPR053967">
    <property type="entry name" value="LlgE_F_G-like_D1"/>
</dbReference>
<dbReference type="InterPro" id="IPR011491">
    <property type="entry name" value="FlgE_D2"/>
</dbReference>
<dbReference type="InterPro" id="IPR037925">
    <property type="entry name" value="FlgE/F/G-like"/>
</dbReference>
<protein>
    <recommendedName>
        <fullName evidence="3 5">Flagellar hook protein FlgE</fullName>
    </recommendedName>
</protein>
<keyword evidence="10" id="KW-0969">Cilium</keyword>